<dbReference type="HOGENOM" id="CLU_114601_6_1_1"/>
<dbReference type="OrthoDB" id="5595860at2759"/>
<accession>S7ZQS9</accession>
<dbReference type="InterPro" id="IPR016155">
    <property type="entry name" value="Mopterin_synth/thiamin_S_b"/>
</dbReference>
<comment type="subcellular location">
    <subcellularLocation>
        <location evidence="5">Cytoplasm</location>
    </subcellularLocation>
</comment>
<keyword evidence="3 5" id="KW-0547">Nucleotide-binding</keyword>
<name>S7ZQS9_PENO1</name>
<dbReference type="CDD" id="cd00754">
    <property type="entry name" value="Ubl_MoaD"/>
    <property type="match status" value="1"/>
</dbReference>
<dbReference type="GO" id="GO:0000166">
    <property type="term" value="F:nucleotide binding"/>
    <property type="evidence" value="ECO:0007669"/>
    <property type="project" value="UniProtKB-KW"/>
</dbReference>
<comment type="pathway">
    <text evidence="5">Cofactor biosynthesis; molybdopterin biosynthesis.</text>
</comment>
<feature type="modified residue" description="Glycyl adenylate; alternate" evidence="5">
    <location>
        <position position="98"/>
    </location>
</feature>
<dbReference type="PANTHER" id="PTHR33359">
    <property type="entry name" value="MOLYBDOPTERIN SYNTHASE SULFUR CARRIER SUBUNIT"/>
    <property type="match status" value="1"/>
</dbReference>
<gene>
    <name evidence="5" type="primary">cnxG</name>
    <name evidence="6" type="ORF">PDE_05970</name>
</gene>
<evidence type="ECO:0000256" key="4">
    <source>
        <dbReference type="ARBA" id="ARBA00023150"/>
    </source>
</evidence>
<dbReference type="PANTHER" id="PTHR33359:SF1">
    <property type="entry name" value="MOLYBDOPTERIN SYNTHASE SULFUR CARRIER SUBUNIT"/>
    <property type="match status" value="1"/>
</dbReference>
<comment type="PTM">
    <text evidence="5">C-terminal thiocarboxylation occurs in 2 steps, it is first acyl-adenylated (-COAMP) via the hesA/moeB/thiF part of UBA4, then thiocarboxylated (-COSH) via the rhodanese domain of UBA4.</text>
</comment>
<dbReference type="EMBL" id="KB644412">
    <property type="protein sequence ID" value="EPS31016.1"/>
    <property type="molecule type" value="Genomic_DNA"/>
</dbReference>
<dbReference type="UniPathway" id="UPA00344"/>
<dbReference type="Pfam" id="PF02597">
    <property type="entry name" value="ThiS"/>
    <property type="match status" value="1"/>
</dbReference>
<dbReference type="AlphaFoldDB" id="S7ZQS9"/>
<dbReference type="InterPro" id="IPR012675">
    <property type="entry name" value="Beta-grasp_dom_sf"/>
</dbReference>
<dbReference type="InterPro" id="IPR028887">
    <property type="entry name" value="MOCS2A_euk"/>
</dbReference>
<dbReference type="GO" id="GO:1990133">
    <property type="term" value="C:molybdopterin adenylyltransferase complex"/>
    <property type="evidence" value="ECO:0007669"/>
    <property type="project" value="TreeGrafter"/>
</dbReference>
<dbReference type="GO" id="GO:0030366">
    <property type="term" value="F:molybdopterin synthase activity"/>
    <property type="evidence" value="ECO:0007669"/>
    <property type="project" value="UniProtKB-UniRule"/>
</dbReference>
<keyword evidence="4 5" id="KW-0501">Molybdenum cofactor biosynthesis</keyword>
<dbReference type="InterPro" id="IPR003749">
    <property type="entry name" value="ThiS/MoaD-like"/>
</dbReference>
<evidence type="ECO:0000256" key="1">
    <source>
        <dbReference type="ARBA" id="ARBA00022490"/>
    </source>
</evidence>
<evidence type="ECO:0000256" key="3">
    <source>
        <dbReference type="ARBA" id="ARBA00022741"/>
    </source>
</evidence>
<evidence type="ECO:0000256" key="5">
    <source>
        <dbReference type="HAMAP-Rule" id="MF_03051"/>
    </source>
</evidence>
<keyword evidence="7" id="KW-1185">Reference proteome</keyword>
<dbReference type="GO" id="GO:1990140">
    <property type="term" value="C:molybdopterin synthase complex"/>
    <property type="evidence" value="ECO:0007669"/>
    <property type="project" value="UniProtKB-UniRule"/>
</dbReference>
<dbReference type="GO" id="GO:0006777">
    <property type="term" value="P:Mo-molybdopterin cofactor biosynthetic process"/>
    <property type="evidence" value="ECO:0007669"/>
    <property type="project" value="UniProtKB-UniRule"/>
</dbReference>
<comment type="similarity">
    <text evidence="5">Belongs to the MoaD family. MOCS2A subfamily.</text>
</comment>
<organism evidence="6 7">
    <name type="scientific">Penicillium oxalicum (strain 114-2 / CGMCC 5302)</name>
    <name type="common">Penicillium decumbens</name>
    <dbReference type="NCBI Taxonomy" id="933388"/>
    <lineage>
        <taxon>Eukaryota</taxon>
        <taxon>Fungi</taxon>
        <taxon>Dikarya</taxon>
        <taxon>Ascomycota</taxon>
        <taxon>Pezizomycotina</taxon>
        <taxon>Eurotiomycetes</taxon>
        <taxon>Eurotiomycetidae</taxon>
        <taxon>Eurotiales</taxon>
        <taxon>Aspergillaceae</taxon>
        <taxon>Penicillium</taxon>
    </lineage>
</organism>
<dbReference type="SUPFAM" id="SSF54285">
    <property type="entry name" value="MoaD/ThiS"/>
    <property type="match status" value="1"/>
</dbReference>
<evidence type="ECO:0000256" key="2">
    <source>
        <dbReference type="ARBA" id="ARBA00022553"/>
    </source>
</evidence>
<dbReference type="Proteomes" id="UP000019376">
    <property type="component" value="Unassembled WGS sequence"/>
</dbReference>
<proteinExistence type="inferred from homology"/>
<feature type="modified residue" description="1-thioglycine; alternate" evidence="5">
    <location>
        <position position="98"/>
    </location>
</feature>
<protein>
    <recommendedName>
        <fullName evidence="5">Molybdopterin synthase sulfur carrier subunit</fullName>
    </recommendedName>
    <alternativeName>
        <fullName evidence="5">Common component for nitrate reductase and xanthine dehydrogenase protein G</fullName>
    </alternativeName>
    <alternativeName>
        <fullName evidence="5">Molybdenum cofactor synthesis protein 2 small subunit</fullName>
    </alternativeName>
    <alternativeName>
        <fullName evidence="5">Molybdenum cofactor synthesis protein 2A</fullName>
    </alternativeName>
    <alternativeName>
        <fullName evidence="5">Sulfur carrier protein MOCS2A</fullName>
        <shortName evidence="5">MOCS2A</shortName>
    </alternativeName>
</protein>
<dbReference type="eggNOG" id="KOG3474">
    <property type="taxonomic scope" value="Eukaryota"/>
</dbReference>
<dbReference type="InterPro" id="IPR044672">
    <property type="entry name" value="MOCS2A"/>
</dbReference>
<evidence type="ECO:0000313" key="7">
    <source>
        <dbReference type="Proteomes" id="UP000019376"/>
    </source>
</evidence>
<dbReference type="HAMAP" id="MF_03051">
    <property type="entry name" value="MOCS2A"/>
    <property type="match status" value="1"/>
</dbReference>
<comment type="function">
    <text evidence="5">Acts as a sulfur carrier required for molybdopterin biosynthesis. Component of the molybdopterin synthase complex that catalyzes the conversion of precursor Z into molybdopterin by mediating the incorporation of 2 sulfur atoms into precursor Z to generate a dithiolene group. In the complex, serves as sulfur donor by being thiocarboxylated (-COSH) at its C-terminus by UBA4. After interaction with MOCS2B, the sulfur is then transferred to precursor Z to form molybdopterin.</text>
</comment>
<dbReference type="PhylomeDB" id="S7ZQS9"/>
<keyword evidence="1 5" id="KW-0963">Cytoplasm</keyword>
<reference evidence="6 7" key="1">
    <citation type="journal article" date="2013" name="PLoS ONE">
        <title>Genomic and secretomic analyses reveal unique features of the lignocellulolytic enzyme system of Penicillium decumbens.</title>
        <authorList>
            <person name="Liu G."/>
            <person name="Zhang L."/>
            <person name="Wei X."/>
            <person name="Zou G."/>
            <person name="Qin Y."/>
            <person name="Ma L."/>
            <person name="Li J."/>
            <person name="Zheng H."/>
            <person name="Wang S."/>
            <person name="Wang C."/>
            <person name="Xun L."/>
            <person name="Zhao G.-P."/>
            <person name="Zhou Z."/>
            <person name="Qu Y."/>
        </authorList>
    </citation>
    <scope>NUCLEOTIDE SEQUENCE [LARGE SCALE GENOMIC DNA]</scope>
    <source>
        <strain evidence="7">114-2 / CGMCC 5302</strain>
    </source>
</reference>
<keyword evidence="2 5" id="KW-0597">Phosphoprotein</keyword>
<dbReference type="STRING" id="933388.S7ZQS9"/>
<comment type="subunit">
    <text evidence="5">Heterotetramer; composed of 2 small (MOCS2A) and 2 large (MOCS2B) subunits.</text>
</comment>
<dbReference type="Gene3D" id="3.10.20.30">
    <property type="match status" value="1"/>
</dbReference>
<evidence type="ECO:0000313" key="6">
    <source>
        <dbReference type="EMBL" id="EPS31016.1"/>
    </source>
</evidence>
<sequence length="98" mass="10661">MTAKPDAQSGPTSSDSFIIYYFATASQFTSKHTERLPAPLPLSKLYPLLEDRYPGIRTKVLASCGISLQNEYVDVEEDADRVIQAGEEVAIIPPVSSG</sequence>